<keyword evidence="3" id="KW-1185">Reference proteome</keyword>
<keyword evidence="1" id="KW-0472">Membrane</keyword>
<evidence type="ECO:0008006" key="4">
    <source>
        <dbReference type="Google" id="ProtNLM"/>
    </source>
</evidence>
<feature type="transmembrane region" description="Helical" evidence="1">
    <location>
        <begin position="49"/>
        <end position="68"/>
    </location>
</feature>
<evidence type="ECO:0000313" key="3">
    <source>
        <dbReference type="Proteomes" id="UP000238083"/>
    </source>
</evidence>
<dbReference type="Proteomes" id="UP000238083">
    <property type="component" value="Unassembled WGS sequence"/>
</dbReference>
<keyword evidence="1" id="KW-0812">Transmembrane</keyword>
<organism evidence="2 3">
    <name type="scientific">Kineococcus rhizosphaerae</name>
    <dbReference type="NCBI Taxonomy" id="559628"/>
    <lineage>
        <taxon>Bacteria</taxon>
        <taxon>Bacillati</taxon>
        <taxon>Actinomycetota</taxon>
        <taxon>Actinomycetes</taxon>
        <taxon>Kineosporiales</taxon>
        <taxon>Kineosporiaceae</taxon>
        <taxon>Kineococcus</taxon>
    </lineage>
</organism>
<proteinExistence type="predicted"/>
<evidence type="ECO:0000313" key="2">
    <source>
        <dbReference type="EMBL" id="PRY16940.1"/>
    </source>
</evidence>
<dbReference type="AlphaFoldDB" id="A0A2T0R731"/>
<gene>
    <name evidence="2" type="ORF">CLV37_103374</name>
</gene>
<evidence type="ECO:0000256" key="1">
    <source>
        <dbReference type="SAM" id="Phobius"/>
    </source>
</evidence>
<dbReference type="EMBL" id="PVZF01000003">
    <property type="protein sequence ID" value="PRY16940.1"/>
    <property type="molecule type" value="Genomic_DNA"/>
</dbReference>
<reference evidence="2 3" key="1">
    <citation type="submission" date="2018-03" db="EMBL/GenBank/DDBJ databases">
        <title>Genomic Encyclopedia of Archaeal and Bacterial Type Strains, Phase II (KMG-II): from individual species to whole genera.</title>
        <authorList>
            <person name="Goeker M."/>
        </authorList>
    </citation>
    <scope>NUCLEOTIDE SEQUENCE [LARGE SCALE GENOMIC DNA]</scope>
    <source>
        <strain evidence="2 3">DSM 19711</strain>
    </source>
</reference>
<accession>A0A2T0R731</accession>
<name>A0A2T0R731_9ACTN</name>
<comment type="caution">
    <text evidence="2">The sequence shown here is derived from an EMBL/GenBank/DDBJ whole genome shotgun (WGS) entry which is preliminary data.</text>
</comment>
<sequence length="270" mass="27716">MSGHRGGADEADVVRALQRAGHADAPVDVPALLAGARGRARTLRRRRRGVAGAVAVLALGVPAGIWQWPHTTRAPSAPATATLAPSLTADALLTTADVDAVVPDLTPVDVSPSVTSGLCRDEAYDGTRTVADSRSLGWGGATDVLSHPFPESVAVDVVVFRGDAAQDYVAATRQDALACRAGTPESAPWSPVDPRVDADETVAGFAQSSLDTADPRWRVTVVARRGQLVVRATTDTYQPTSAAAVGQASALATRALAKAAAFTRAGGAAR</sequence>
<keyword evidence="1" id="KW-1133">Transmembrane helix</keyword>
<dbReference type="RefSeq" id="WP_106209276.1">
    <property type="nucleotide sequence ID" value="NZ_PVZF01000003.1"/>
</dbReference>
<protein>
    <recommendedName>
        <fullName evidence="4">PknH-like protein</fullName>
    </recommendedName>
</protein>